<dbReference type="Proteomes" id="UP001567538">
    <property type="component" value="Unassembled WGS sequence"/>
</dbReference>
<name>A0ABD1GNG9_SALDI</name>
<evidence type="ECO:0000313" key="5">
    <source>
        <dbReference type="Proteomes" id="UP001567538"/>
    </source>
</evidence>
<dbReference type="AlphaFoldDB" id="A0ABD1GNG9"/>
<comment type="caution">
    <text evidence="4">The sequence shown here is derived from an EMBL/GenBank/DDBJ whole genome shotgun (WGS) entry which is preliminary data.</text>
</comment>
<evidence type="ECO:0000256" key="2">
    <source>
        <dbReference type="ARBA" id="ARBA00023242"/>
    </source>
</evidence>
<organism evidence="4 5">
    <name type="scientific">Salvia divinorum</name>
    <name type="common">Maria pastora</name>
    <name type="synonym">Diviner's sage</name>
    <dbReference type="NCBI Taxonomy" id="28513"/>
    <lineage>
        <taxon>Eukaryota</taxon>
        <taxon>Viridiplantae</taxon>
        <taxon>Streptophyta</taxon>
        <taxon>Embryophyta</taxon>
        <taxon>Tracheophyta</taxon>
        <taxon>Spermatophyta</taxon>
        <taxon>Magnoliopsida</taxon>
        <taxon>eudicotyledons</taxon>
        <taxon>Gunneridae</taxon>
        <taxon>Pentapetalae</taxon>
        <taxon>asterids</taxon>
        <taxon>lamiids</taxon>
        <taxon>Lamiales</taxon>
        <taxon>Lamiaceae</taxon>
        <taxon>Nepetoideae</taxon>
        <taxon>Mentheae</taxon>
        <taxon>Salviinae</taxon>
        <taxon>Salvia</taxon>
        <taxon>Salvia subgen. Calosphace</taxon>
    </lineage>
</organism>
<dbReference type="SUPFAM" id="SSF158639">
    <property type="entry name" value="ENT-like"/>
    <property type="match status" value="1"/>
</dbReference>
<dbReference type="InterPro" id="IPR036142">
    <property type="entry name" value="ENT_dom-like_sf"/>
</dbReference>
<dbReference type="Gene3D" id="1.10.1240.40">
    <property type="entry name" value="ENT domain"/>
    <property type="match status" value="1"/>
</dbReference>
<comment type="subcellular location">
    <subcellularLocation>
        <location evidence="1">Nucleus</location>
    </subcellularLocation>
</comment>
<accession>A0ABD1GNG9</accession>
<protein>
    <recommendedName>
        <fullName evidence="3">ENT domain-containing protein</fullName>
    </recommendedName>
</protein>
<reference evidence="4 5" key="1">
    <citation type="submission" date="2024-06" db="EMBL/GenBank/DDBJ databases">
        <title>A chromosome level genome sequence of Diviner's sage (Salvia divinorum).</title>
        <authorList>
            <person name="Ford S.A."/>
            <person name="Ro D.-K."/>
            <person name="Ness R.W."/>
            <person name="Phillips M.A."/>
        </authorList>
    </citation>
    <scope>NUCLEOTIDE SEQUENCE [LARGE SCALE GENOMIC DNA]</scope>
    <source>
        <strain evidence="4">SAF-2024a</strain>
        <tissue evidence="4">Leaf</tissue>
    </source>
</reference>
<proteinExistence type="predicted"/>
<dbReference type="GO" id="GO:0005634">
    <property type="term" value="C:nucleus"/>
    <property type="evidence" value="ECO:0007669"/>
    <property type="project" value="UniProtKB-SubCell"/>
</dbReference>
<keyword evidence="2" id="KW-0539">Nucleus</keyword>
<dbReference type="Pfam" id="PF05641">
    <property type="entry name" value="Agenet"/>
    <property type="match status" value="1"/>
</dbReference>
<dbReference type="InterPro" id="IPR005491">
    <property type="entry name" value="ENT_dom"/>
</dbReference>
<dbReference type="EMBL" id="JBEAFC010000008">
    <property type="protein sequence ID" value="KAL1544689.1"/>
    <property type="molecule type" value="Genomic_DNA"/>
</dbReference>
<feature type="domain" description="ENT" evidence="3">
    <location>
        <begin position="358"/>
        <end position="422"/>
    </location>
</feature>
<evidence type="ECO:0000256" key="1">
    <source>
        <dbReference type="ARBA" id="ARBA00004123"/>
    </source>
</evidence>
<dbReference type="PROSITE" id="PS51138">
    <property type="entry name" value="ENT"/>
    <property type="match status" value="1"/>
</dbReference>
<dbReference type="InterPro" id="IPR008395">
    <property type="entry name" value="Agenet-like_dom"/>
</dbReference>
<dbReference type="SMART" id="SM01191">
    <property type="entry name" value="ENT"/>
    <property type="match status" value="1"/>
</dbReference>
<dbReference type="Pfam" id="PF03735">
    <property type="entry name" value="ENT"/>
    <property type="match status" value="1"/>
</dbReference>
<sequence>MRFKAGDTVEVMKSKEVPTSWRAAEILSRSGDTYTIQYVCHPGMENKCLVEVVSRKLLRPCPSLLQGAKCFITGDIIEVFHQYSWKIAVVLNVLGGKKESRNDKIHHKVLTCKNKYQVRLLGCSKELAIDRTKVRMRQTWHDGKWVQLAKIPQSGDDVIVSKPSKSNCFPKTNFQVPVFNSKSKYQPRENCGNFQDEAALRESAVISSRSLKRMSPYISSIVEANEGHVQKFRAAEKEGRKQRVVEKVHAVAYPKEILGETYMHASHNIISNGYDQMEREKQNAVLGYSGFRDSVLNCSDSDVCSVGSCSITNQSLKNYYNHFMPVHCQETDIHTDAESFNGSGFERESSSLPPKEEVEVSIRSLELHAYRSTLEALYASGHLSWEQEALLTNLRITLHISNDEHLKELKHLISTKTAITVR</sequence>
<dbReference type="PANTHER" id="PTHR31917:SF5">
    <property type="entry name" value="OS02G0204500 PROTEIN"/>
    <property type="match status" value="1"/>
</dbReference>
<evidence type="ECO:0000313" key="4">
    <source>
        <dbReference type="EMBL" id="KAL1544689.1"/>
    </source>
</evidence>
<evidence type="ECO:0000259" key="3">
    <source>
        <dbReference type="PROSITE" id="PS51138"/>
    </source>
</evidence>
<dbReference type="InterPro" id="IPR014002">
    <property type="entry name" value="Agenet_dom_plant"/>
</dbReference>
<gene>
    <name evidence="4" type="ORF">AAHA92_21509</name>
</gene>
<keyword evidence="5" id="KW-1185">Reference proteome</keyword>
<dbReference type="SMART" id="SM00743">
    <property type="entry name" value="Agenet"/>
    <property type="match status" value="2"/>
</dbReference>
<dbReference type="PANTHER" id="PTHR31917">
    <property type="entry name" value="AGENET DOMAIN-CONTAINING PROTEIN-RELATED"/>
    <property type="match status" value="1"/>
</dbReference>